<proteinExistence type="predicted"/>
<comment type="caution">
    <text evidence="7">The sequence shown here is derived from an EMBL/GenBank/DDBJ whole genome shotgun (WGS) entry which is preliminary data.</text>
</comment>
<dbReference type="RefSeq" id="WP_124971002.1">
    <property type="nucleotide sequence ID" value="NZ_RQVS01000005.1"/>
</dbReference>
<dbReference type="GO" id="GO:0050661">
    <property type="term" value="F:NADP binding"/>
    <property type="evidence" value="ECO:0007669"/>
    <property type="project" value="InterPro"/>
</dbReference>
<dbReference type="PANTHER" id="PTHR43303:SF4">
    <property type="entry name" value="NADPH DEHYDROGENASE C23G7.10C-RELATED"/>
    <property type="match status" value="1"/>
</dbReference>
<dbReference type="Proteomes" id="UP000274391">
    <property type="component" value="Unassembled WGS sequence"/>
</dbReference>
<evidence type="ECO:0000313" key="7">
    <source>
        <dbReference type="EMBL" id="RRJ87220.1"/>
    </source>
</evidence>
<name>A0A3P3VWZ9_9MICO</name>
<reference evidence="7 8" key="1">
    <citation type="submission" date="2018-11" db="EMBL/GenBank/DDBJ databases">
        <title>YIM 102482-1 draft genome.</title>
        <authorList>
            <person name="Li G."/>
            <person name="Jiang Y."/>
        </authorList>
    </citation>
    <scope>NUCLEOTIDE SEQUENCE [LARGE SCALE GENOMIC DNA]</scope>
    <source>
        <strain evidence="7 8">YIM 102482-1</strain>
    </source>
</reference>
<dbReference type="GO" id="GO:0010181">
    <property type="term" value="F:FMN binding"/>
    <property type="evidence" value="ECO:0007669"/>
    <property type="project" value="InterPro"/>
</dbReference>
<evidence type="ECO:0000313" key="8">
    <source>
        <dbReference type="Proteomes" id="UP000274391"/>
    </source>
</evidence>
<protein>
    <submittedName>
        <fullName evidence="7">NADH:flavin oxidoreductase/NADH oxidase</fullName>
    </submittedName>
</protein>
<organism evidence="7 8">
    <name type="scientific">Gulosibacter macacae</name>
    <dbReference type="NCBI Taxonomy" id="2488791"/>
    <lineage>
        <taxon>Bacteria</taxon>
        <taxon>Bacillati</taxon>
        <taxon>Actinomycetota</taxon>
        <taxon>Actinomycetes</taxon>
        <taxon>Micrococcales</taxon>
        <taxon>Microbacteriaceae</taxon>
        <taxon>Gulosibacter</taxon>
    </lineage>
</organism>
<evidence type="ECO:0000256" key="1">
    <source>
        <dbReference type="ARBA" id="ARBA00001917"/>
    </source>
</evidence>
<dbReference type="SUPFAM" id="SSF51395">
    <property type="entry name" value="FMN-linked oxidoreductases"/>
    <property type="match status" value="1"/>
</dbReference>
<dbReference type="InterPro" id="IPR013785">
    <property type="entry name" value="Aldolase_TIM"/>
</dbReference>
<evidence type="ECO:0000256" key="3">
    <source>
        <dbReference type="ARBA" id="ARBA00022643"/>
    </source>
</evidence>
<dbReference type="AlphaFoldDB" id="A0A3P3VWZ9"/>
<dbReference type="GO" id="GO:0003959">
    <property type="term" value="F:NADPH dehydrogenase activity"/>
    <property type="evidence" value="ECO:0007669"/>
    <property type="project" value="InterPro"/>
</dbReference>
<keyword evidence="8" id="KW-1185">Reference proteome</keyword>
<dbReference type="Gene3D" id="3.20.20.70">
    <property type="entry name" value="Aldolase class I"/>
    <property type="match status" value="1"/>
</dbReference>
<evidence type="ECO:0000256" key="5">
    <source>
        <dbReference type="ARBA" id="ARBA00023002"/>
    </source>
</evidence>
<evidence type="ECO:0000259" key="6">
    <source>
        <dbReference type="Pfam" id="PF00724"/>
    </source>
</evidence>
<dbReference type="InterPro" id="IPR001155">
    <property type="entry name" value="OxRdtase_FMN_N"/>
</dbReference>
<dbReference type="EMBL" id="RQVS01000005">
    <property type="protein sequence ID" value="RRJ87220.1"/>
    <property type="molecule type" value="Genomic_DNA"/>
</dbReference>
<evidence type="ECO:0000256" key="4">
    <source>
        <dbReference type="ARBA" id="ARBA00022857"/>
    </source>
</evidence>
<dbReference type="InterPro" id="IPR044152">
    <property type="entry name" value="YqjM-like"/>
</dbReference>
<dbReference type="OrthoDB" id="3169239at2"/>
<dbReference type="Pfam" id="PF00724">
    <property type="entry name" value="Oxidored_FMN"/>
    <property type="match status" value="1"/>
</dbReference>
<evidence type="ECO:0000256" key="2">
    <source>
        <dbReference type="ARBA" id="ARBA00022630"/>
    </source>
</evidence>
<dbReference type="CDD" id="cd02932">
    <property type="entry name" value="OYE_YqiM_FMN"/>
    <property type="match status" value="1"/>
</dbReference>
<gene>
    <name evidence="7" type="ORF">EG850_05220</name>
</gene>
<dbReference type="PANTHER" id="PTHR43303">
    <property type="entry name" value="NADPH DEHYDROGENASE C23G7.10C-RELATED"/>
    <property type="match status" value="1"/>
</dbReference>
<keyword evidence="3" id="KW-0288">FMN</keyword>
<accession>A0A3P3VWZ9</accession>
<keyword evidence="4" id="KW-0521">NADP</keyword>
<comment type="cofactor">
    <cofactor evidence="1">
        <name>FMN</name>
        <dbReference type="ChEBI" id="CHEBI:58210"/>
    </cofactor>
</comment>
<feature type="domain" description="NADH:flavin oxidoreductase/NADH oxidase N-terminal" evidence="6">
    <location>
        <begin position="12"/>
        <end position="343"/>
    </location>
</feature>
<keyword evidence="5" id="KW-0560">Oxidoreductase</keyword>
<sequence>MLTQQESAPVRLFDPITLRGIEFRNRLWVSPMCMYAVDAEDGVPTDWHLVHLPAMARGGAGLVVMEATGVVPEGRISPRCPGLWNDAQEQQLARIAELVHASGGKLAIQLAHAGRKASTEPWLPEFTGATVPEAEGGWQTVAPSAIAFDGLATPRALTSDEIAELVAAFAAAADRAVAAGLDAVELHGAHGYLIHEFLSPFSNEREDEYGGALENRARFLLEIVRSIRAAHPELPLIVRISASEWLEDGFDLSEAKQLAAWLGEAGVDLIDVSSGGNTGSAPIPVGPAYQAPLAGIVREAGVPVSTVGQINDAATAQTVLTLGQADVITVGRAWLRNPYLALNWANDLRADVSSYRPEQLWRAFPAAKRR</sequence>
<keyword evidence="2" id="KW-0285">Flavoprotein</keyword>